<feature type="compositionally biased region" description="Low complexity" evidence="1">
    <location>
        <begin position="319"/>
        <end position="334"/>
    </location>
</feature>
<organism evidence="2 3">
    <name type="scientific">Aduncisulcus paluster</name>
    <dbReference type="NCBI Taxonomy" id="2918883"/>
    <lineage>
        <taxon>Eukaryota</taxon>
        <taxon>Metamonada</taxon>
        <taxon>Carpediemonas-like organisms</taxon>
        <taxon>Aduncisulcus</taxon>
    </lineage>
</organism>
<feature type="compositionally biased region" description="Pro residues" evidence="1">
    <location>
        <begin position="8"/>
        <end position="18"/>
    </location>
</feature>
<evidence type="ECO:0000313" key="3">
    <source>
        <dbReference type="Proteomes" id="UP001057375"/>
    </source>
</evidence>
<accession>A0ABQ5KT59</accession>
<feature type="region of interest" description="Disordered" evidence="1">
    <location>
        <begin position="1"/>
        <end position="101"/>
    </location>
</feature>
<proteinExistence type="predicted"/>
<evidence type="ECO:0008006" key="4">
    <source>
        <dbReference type="Google" id="ProtNLM"/>
    </source>
</evidence>
<keyword evidence="3" id="KW-1185">Reference proteome</keyword>
<feature type="compositionally biased region" description="Low complexity" evidence="1">
    <location>
        <begin position="63"/>
        <end position="79"/>
    </location>
</feature>
<feature type="compositionally biased region" description="Polar residues" evidence="1">
    <location>
        <begin position="219"/>
        <end position="236"/>
    </location>
</feature>
<comment type="caution">
    <text evidence="2">The sequence shown here is derived from an EMBL/GenBank/DDBJ whole genome shotgun (WGS) entry which is preliminary data.</text>
</comment>
<dbReference type="Proteomes" id="UP001057375">
    <property type="component" value="Unassembled WGS sequence"/>
</dbReference>
<feature type="compositionally biased region" description="Low complexity" evidence="1">
    <location>
        <begin position="148"/>
        <end position="164"/>
    </location>
</feature>
<name>A0ABQ5KT59_9EUKA</name>
<protein>
    <recommendedName>
        <fullName evidence="4">Homeobox domain-containing protein</fullName>
    </recommendedName>
</protein>
<feature type="region of interest" description="Disordered" evidence="1">
    <location>
        <begin position="128"/>
        <end position="338"/>
    </location>
</feature>
<sequence>MKPERSIPFPPPNFPQPPQASSGVDLLFPPSDPSLRSSQMQMFSRTPGDIETGYQVQSDLRSHQPPSIPQSSFQQQSNPHMFHIPSQNPVKPESRRASADNPFSHVGEEFASSMGSYFGSQGPIPPMSSPVGVFSRPMEQQQPHYAHPPLRQSSYLSSSLVGPSEQPQRPLFPVGTGIDPFLPPSAPTGGFMGLSRQQHQASSSGSNMSYGYHGEGSIPASSVQSQHPQHSLSISSVKEEEEWTPMGMVRGQPPADHQRHHQYSSGSTGRHHNTTTGSSSSSLRGTHRPMHESTKTSSPSELYKEEEDSGGDGDYVLQSTSSSSPSIHNPSSKSYRASPQMELAMPALGKRSSSHRASLSRAPIDLATLQEAIASLNAAAGRASKRIKDGYSPSTEVDGETTTDLVETCYELKVLIDQAFPIKKKRSERFVWNDKSVSKLKELYVQKHLSGNTRRLDQREKESWARKLGCTVSCVQNYIYRRRDELDKEVEEEKRKRTKP</sequence>
<feature type="compositionally biased region" description="Low complexity" evidence="1">
    <location>
        <begin position="264"/>
        <end position="284"/>
    </location>
</feature>
<evidence type="ECO:0000313" key="2">
    <source>
        <dbReference type="EMBL" id="GKT35647.1"/>
    </source>
</evidence>
<evidence type="ECO:0000256" key="1">
    <source>
        <dbReference type="SAM" id="MobiDB-lite"/>
    </source>
</evidence>
<dbReference type="EMBL" id="BQXS01011035">
    <property type="protein sequence ID" value="GKT35647.1"/>
    <property type="molecule type" value="Genomic_DNA"/>
</dbReference>
<gene>
    <name evidence="2" type="ORF">ADUPG1_008762</name>
</gene>
<feature type="compositionally biased region" description="Polar residues" evidence="1">
    <location>
        <begin position="195"/>
        <end position="209"/>
    </location>
</feature>
<feature type="compositionally biased region" description="Polar residues" evidence="1">
    <location>
        <begin position="34"/>
        <end position="44"/>
    </location>
</feature>
<reference evidence="2" key="1">
    <citation type="submission" date="2022-03" db="EMBL/GenBank/DDBJ databases">
        <title>Draft genome sequence of Aduncisulcus paluster, a free-living microaerophilic Fornicata.</title>
        <authorList>
            <person name="Yuyama I."/>
            <person name="Kume K."/>
            <person name="Tamura T."/>
            <person name="Inagaki Y."/>
            <person name="Hashimoto T."/>
        </authorList>
    </citation>
    <scope>NUCLEOTIDE SEQUENCE</scope>
    <source>
        <strain evidence="2">NY0171</strain>
    </source>
</reference>